<dbReference type="GO" id="GO:0043022">
    <property type="term" value="F:ribosome binding"/>
    <property type="evidence" value="ECO:0007669"/>
    <property type="project" value="TreeGrafter"/>
</dbReference>
<feature type="binding site" evidence="8">
    <location>
        <begin position="241"/>
        <end position="245"/>
    </location>
    <ligand>
        <name>GTP</name>
        <dbReference type="ChEBI" id="CHEBI:37565"/>
        <label>2</label>
    </ligand>
</feature>
<keyword evidence="4 10" id="KW-0677">Repeat</keyword>
<reference evidence="13" key="1">
    <citation type="submission" date="2016-09" db="EMBL/GenBank/DDBJ databases">
        <authorList>
            <person name="Varghese N."/>
            <person name="Submissions S."/>
        </authorList>
    </citation>
    <scope>NUCLEOTIDE SEQUENCE [LARGE SCALE GENOMIC DNA]</scope>
    <source>
        <strain evidence="13">ANC 4466</strain>
    </source>
</reference>
<evidence type="ECO:0000256" key="6">
    <source>
        <dbReference type="ARBA" id="ARBA00023134"/>
    </source>
</evidence>
<keyword evidence="13" id="KW-1185">Reference proteome</keyword>
<dbReference type="AlphaFoldDB" id="A0A240E5S8"/>
<dbReference type="PROSITE" id="PS51712">
    <property type="entry name" value="G_ENGA"/>
    <property type="match status" value="2"/>
</dbReference>
<dbReference type="CDD" id="cd01895">
    <property type="entry name" value="EngA2"/>
    <property type="match status" value="1"/>
</dbReference>
<feature type="binding site" evidence="8">
    <location>
        <begin position="194"/>
        <end position="201"/>
    </location>
    <ligand>
        <name>GTP</name>
        <dbReference type="ChEBI" id="CHEBI:37565"/>
        <label>2</label>
    </ligand>
</feature>
<protein>
    <recommendedName>
        <fullName evidence="2 8">GTPase Der</fullName>
    </recommendedName>
    <alternativeName>
        <fullName evidence="7 8">GTP-binding protein EngA</fullName>
    </alternativeName>
</protein>
<keyword evidence="5 8" id="KW-0547">Nucleotide-binding</keyword>
<keyword evidence="6 8" id="KW-0342">GTP-binding</keyword>
<evidence type="ECO:0000256" key="8">
    <source>
        <dbReference type="HAMAP-Rule" id="MF_00195"/>
    </source>
</evidence>
<sequence length="480" mass="53888">MANSLIFKDSFMKPVIALIGRPNVGKSTLFNQITKSRDALVADFAGLTRDRKYGDATYQNKSFIVVDTGGIGESEQGIDSYMAEQSKTAINEADIIIFVVDARAGLLASDEQIARELRTLGKKVFLVANKVDGTHAEAAVTEFFKLGFGEPMHVAASHGRGVAQMLEDVLADLPEDENPEEHDKKTGLRLAMIGRPNVGKSTLVNRLLGEDRVVVFDMPGTTRDSVYIPFERNGRQYTLIDTAGVRRKGKVDETVEKFSIVKTLQAIKDANVIVVVIDAREGIVEQDLHLIGYALEAGRALVVAINKWDGMSDYDRSQVKMEIERRFDFIPWAKIHLISALHGTGVGELYPSIHRAYESANLKVTPAKLTQILSDATEQHQPPMIQGRRIKMRYAHMGGQNPPTIVIHGNKVDKTPADYRRYLENVFRKVYKLEGTPVRIDFKTAENPFEGRKSQIDERTAARRRRYVQKFKKAEKKFRR</sequence>
<feature type="domain" description="EngA-type G" evidence="11">
    <location>
        <begin position="14"/>
        <end position="177"/>
    </location>
</feature>
<name>A0A240E5S8_9GAMM</name>
<dbReference type="InterPro" id="IPR031166">
    <property type="entry name" value="G_ENGA"/>
</dbReference>
<evidence type="ECO:0000256" key="9">
    <source>
        <dbReference type="PROSITE-ProRule" id="PRU01049"/>
    </source>
</evidence>
<comment type="subunit">
    <text evidence="8">Associates with the 50S ribosomal subunit.</text>
</comment>
<feature type="domain" description="EngA-type G" evidence="11">
    <location>
        <begin position="188"/>
        <end position="361"/>
    </location>
</feature>
<feature type="binding site" evidence="8">
    <location>
        <begin position="306"/>
        <end position="309"/>
    </location>
    <ligand>
        <name>GTP</name>
        <dbReference type="ChEBI" id="CHEBI:37565"/>
        <label>2</label>
    </ligand>
</feature>
<dbReference type="InterPro" id="IPR005225">
    <property type="entry name" value="Small_GTP-bd"/>
</dbReference>
<dbReference type="NCBIfam" id="TIGR00231">
    <property type="entry name" value="small_GTP"/>
    <property type="match status" value="2"/>
</dbReference>
<feature type="binding site" evidence="8">
    <location>
        <begin position="129"/>
        <end position="132"/>
    </location>
    <ligand>
        <name>GTP</name>
        <dbReference type="ChEBI" id="CHEBI:37565"/>
        <label>1</label>
    </ligand>
</feature>
<dbReference type="PIRSF" id="PIRSF006485">
    <property type="entry name" value="GTP-binding_EngA"/>
    <property type="match status" value="1"/>
</dbReference>
<dbReference type="Pfam" id="PF14714">
    <property type="entry name" value="KH_dom-like"/>
    <property type="match status" value="1"/>
</dbReference>
<feature type="binding site" evidence="8">
    <location>
        <begin position="20"/>
        <end position="27"/>
    </location>
    <ligand>
        <name>GTP</name>
        <dbReference type="ChEBI" id="CHEBI:37565"/>
        <label>1</label>
    </ligand>
</feature>
<evidence type="ECO:0000259" key="11">
    <source>
        <dbReference type="PROSITE" id="PS51712"/>
    </source>
</evidence>
<dbReference type="NCBIfam" id="TIGR03594">
    <property type="entry name" value="GTPase_EngA"/>
    <property type="match status" value="1"/>
</dbReference>
<dbReference type="GO" id="GO:0005525">
    <property type="term" value="F:GTP binding"/>
    <property type="evidence" value="ECO:0007669"/>
    <property type="project" value="UniProtKB-UniRule"/>
</dbReference>
<dbReference type="InterPro" id="IPR032859">
    <property type="entry name" value="KH_dom-like"/>
</dbReference>
<dbReference type="PANTHER" id="PTHR43834:SF6">
    <property type="entry name" value="GTPASE DER"/>
    <property type="match status" value="1"/>
</dbReference>
<feature type="binding site" evidence="8">
    <location>
        <begin position="67"/>
        <end position="71"/>
    </location>
    <ligand>
        <name>GTP</name>
        <dbReference type="ChEBI" id="CHEBI:37565"/>
        <label>1</label>
    </ligand>
</feature>
<dbReference type="FunFam" id="3.40.50.300:FF:000040">
    <property type="entry name" value="GTPase Der"/>
    <property type="match status" value="1"/>
</dbReference>
<evidence type="ECO:0000256" key="1">
    <source>
        <dbReference type="ARBA" id="ARBA00008279"/>
    </source>
</evidence>
<dbReference type="InterPro" id="IPR006073">
    <property type="entry name" value="GTP-bd"/>
</dbReference>
<evidence type="ECO:0000256" key="7">
    <source>
        <dbReference type="ARBA" id="ARBA00032345"/>
    </source>
</evidence>
<dbReference type="CDD" id="cd01894">
    <property type="entry name" value="EngA1"/>
    <property type="match status" value="1"/>
</dbReference>
<dbReference type="PRINTS" id="PR00326">
    <property type="entry name" value="GTP1OBG"/>
</dbReference>
<evidence type="ECO:0000256" key="3">
    <source>
        <dbReference type="ARBA" id="ARBA00022517"/>
    </source>
</evidence>
<accession>A0A240E5S8</accession>
<dbReference type="InterPro" id="IPR016484">
    <property type="entry name" value="GTPase_Der"/>
</dbReference>
<organism evidence="12 13">
    <name type="scientific">Acinetobacter puyangensis</name>
    <dbReference type="NCBI Taxonomy" id="1096779"/>
    <lineage>
        <taxon>Bacteria</taxon>
        <taxon>Pseudomonadati</taxon>
        <taxon>Pseudomonadota</taxon>
        <taxon>Gammaproteobacteria</taxon>
        <taxon>Moraxellales</taxon>
        <taxon>Moraxellaceae</taxon>
        <taxon>Acinetobacter</taxon>
    </lineage>
</organism>
<dbReference type="Gene3D" id="3.30.300.20">
    <property type="match status" value="1"/>
</dbReference>
<dbReference type="SUPFAM" id="SSF52540">
    <property type="entry name" value="P-loop containing nucleoside triphosphate hydrolases"/>
    <property type="match status" value="2"/>
</dbReference>
<proteinExistence type="inferred from homology"/>
<dbReference type="Gene3D" id="3.40.50.300">
    <property type="entry name" value="P-loop containing nucleotide triphosphate hydrolases"/>
    <property type="match status" value="2"/>
</dbReference>
<gene>
    <name evidence="8" type="primary">der</name>
    <name evidence="12" type="ORF">SAMN05421731_101265</name>
</gene>
<dbReference type="Pfam" id="PF01926">
    <property type="entry name" value="MMR_HSR1"/>
    <property type="match status" value="2"/>
</dbReference>
<evidence type="ECO:0000256" key="2">
    <source>
        <dbReference type="ARBA" id="ARBA00020953"/>
    </source>
</evidence>
<evidence type="ECO:0000256" key="5">
    <source>
        <dbReference type="ARBA" id="ARBA00022741"/>
    </source>
</evidence>
<keyword evidence="3 8" id="KW-0690">Ribosome biogenesis</keyword>
<evidence type="ECO:0000256" key="10">
    <source>
        <dbReference type="RuleBase" id="RU004481"/>
    </source>
</evidence>
<comment type="similarity">
    <text evidence="1 8 9 10">Belongs to the TRAFAC class TrmE-Era-EngA-EngB-Septin-like GTPase superfamily. EngA (Der) GTPase family.</text>
</comment>
<dbReference type="HAMAP" id="MF_00195">
    <property type="entry name" value="GTPase_Der"/>
    <property type="match status" value="1"/>
</dbReference>
<dbReference type="GO" id="GO:0042254">
    <property type="term" value="P:ribosome biogenesis"/>
    <property type="evidence" value="ECO:0007669"/>
    <property type="project" value="UniProtKB-KW"/>
</dbReference>
<dbReference type="FunFam" id="3.40.50.300:FF:000057">
    <property type="entry name" value="GTPase Der"/>
    <property type="match status" value="1"/>
</dbReference>
<dbReference type="Proteomes" id="UP000219042">
    <property type="component" value="Unassembled WGS sequence"/>
</dbReference>
<evidence type="ECO:0000313" key="13">
    <source>
        <dbReference type="Proteomes" id="UP000219042"/>
    </source>
</evidence>
<comment type="function">
    <text evidence="8 10">GTPase that plays an essential role in the late steps of ribosome biogenesis.</text>
</comment>
<dbReference type="InterPro" id="IPR027417">
    <property type="entry name" value="P-loop_NTPase"/>
</dbReference>
<evidence type="ECO:0000256" key="4">
    <source>
        <dbReference type="ARBA" id="ARBA00022737"/>
    </source>
</evidence>
<dbReference type="InterPro" id="IPR015946">
    <property type="entry name" value="KH_dom-like_a/b"/>
</dbReference>
<dbReference type="EMBL" id="OANT01000001">
    <property type="protein sequence ID" value="SNX43230.1"/>
    <property type="molecule type" value="Genomic_DNA"/>
</dbReference>
<dbReference type="FunFam" id="3.30.300.20:FF:000004">
    <property type="entry name" value="GTPase Der"/>
    <property type="match status" value="1"/>
</dbReference>
<evidence type="ECO:0000313" key="12">
    <source>
        <dbReference type="EMBL" id="SNX43230.1"/>
    </source>
</evidence>
<dbReference type="PANTHER" id="PTHR43834">
    <property type="entry name" value="GTPASE DER"/>
    <property type="match status" value="1"/>
</dbReference>